<keyword evidence="2" id="KW-1185">Reference proteome</keyword>
<comment type="caution">
    <text evidence="1">The sequence shown here is derived from an EMBL/GenBank/DDBJ whole genome shotgun (WGS) entry which is preliminary data.</text>
</comment>
<organism evidence="1 2">
    <name type="scientific">Sporotomaculum syntrophicum</name>
    <dbReference type="NCBI Taxonomy" id="182264"/>
    <lineage>
        <taxon>Bacteria</taxon>
        <taxon>Bacillati</taxon>
        <taxon>Bacillota</taxon>
        <taxon>Clostridia</taxon>
        <taxon>Eubacteriales</taxon>
        <taxon>Desulfallaceae</taxon>
        <taxon>Sporotomaculum</taxon>
    </lineage>
</organism>
<gene>
    <name evidence="1" type="ORF">SPSYN_02529</name>
</gene>
<dbReference type="AlphaFoldDB" id="A0A9D2WP33"/>
<proteinExistence type="predicted"/>
<dbReference type="EMBL" id="LSRS01000005">
    <property type="protein sequence ID" value="KAF1084743.1"/>
    <property type="molecule type" value="Genomic_DNA"/>
</dbReference>
<evidence type="ECO:0000313" key="1">
    <source>
        <dbReference type="EMBL" id="KAF1084743.1"/>
    </source>
</evidence>
<evidence type="ECO:0000313" key="2">
    <source>
        <dbReference type="Proteomes" id="UP000798488"/>
    </source>
</evidence>
<sequence length="52" mass="5827">MQVLNNRRVFFYGTRLLPFCQVSVHKLAVAIAALRAAITALHRQHNGAAYFA</sequence>
<name>A0A9D2WP33_9FIRM</name>
<protein>
    <submittedName>
        <fullName evidence="1">Uncharacterized protein</fullName>
    </submittedName>
</protein>
<dbReference type="Proteomes" id="UP000798488">
    <property type="component" value="Unassembled WGS sequence"/>
</dbReference>
<reference evidence="1" key="1">
    <citation type="submission" date="2016-02" db="EMBL/GenBank/DDBJ databases">
        <title>Draft Genome Sequence of Sporotomaculum syntrophicum Strain FB, a Syntrophic Benzoate Degrader.</title>
        <authorList>
            <person name="Nobu M.K."/>
            <person name="Narihiro T."/>
            <person name="Qiu Y.-L."/>
            <person name="Ohashi A."/>
            <person name="Liu W.-T."/>
            <person name="Yuji S."/>
        </authorList>
    </citation>
    <scope>NUCLEOTIDE SEQUENCE</scope>
    <source>
        <strain evidence="1">FB</strain>
    </source>
</reference>
<accession>A0A9D2WP33</accession>